<dbReference type="InterPro" id="IPR012173">
    <property type="entry name" value="Mpp10"/>
</dbReference>
<accession>A0A3M7KTS4</accession>
<dbReference type="GO" id="GO:0034457">
    <property type="term" value="C:Mpp10 complex"/>
    <property type="evidence" value="ECO:0007669"/>
    <property type="project" value="InterPro"/>
</dbReference>
<feature type="compositionally biased region" description="Basic and acidic residues" evidence="7">
    <location>
        <begin position="593"/>
        <end position="609"/>
    </location>
</feature>
<feature type="non-terminal residue" evidence="8">
    <location>
        <position position="1"/>
    </location>
</feature>
<feature type="region of interest" description="Disordered" evidence="7">
    <location>
        <begin position="793"/>
        <end position="813"/>
    </location>
</feature>
<keyword evidence="3" id="KW-0698">rRNA processing</keyword>
<feature type="compositionally biased region" description="Basic and acidic residues" evidence="7">
    <location>
        <begin position="43"/>
        <end position="53"/>
    </location>
</feature>
<comment type="similarity">
    <text evidence="6">Belongs to the MPP10 family.</text>
</comment>
<comment type="subcellular location">
    <subcellularLocation>
        <location evidence="1">Nucleus</location>
        <location evidence="1">Nucleolus</location>
    </subcellularLocation>
</comment>
<evidence type="ECO:0000256" key="3">
    <source>
        <dbReference type="ARBA" id="ARBA00022552"/>
    </source>
</evidence>
<feature type="compositionally biased region" description="Acidic residues" evidence="7">
    <location>
        <begin position="335"/>
        <end position="355"/>
    </location>
</feature>
<feature type="compositionally biased region" description="Basic residues" evidence="7">
    <location>
        <begin position="720"/>
        <end position="736"/>
    </location>
</feature>
<feature type="region of interest" description="Disordered" evidence="7">
    <location>
        <begin position="281"/>
        <end position="306"/>
    </location>
</feature>
<evidence type="ECO:0000313" key="9">
    <source>
        <dbReference type="Proteomes" id="UP000279271"/>
    </source>
</evidence>
<dbReference type="EMBL" id="QOKY01000204">
    <property type="protein sequence ID" value="RMZ52506.1"/>
    <property type="molecule type" value="Genomic_DNA"/>
</dbReference>
<evidence type="ECO:0000256" key="4">
    <source>
        <dbReference type="ARBA" id="ARBA00023242"/>
    </source>
</evidence>
<keyword evidence="5" id="KW-0687">Ribonucleoprotein</keyword>
<dbReference type="PANTHER" id="PTHR17039:SF0">
    <property type="entry name" value="U3 SMALL NUCLEOLAR RIBONUCLEOPROTEIN PROTEIN MPP10"/>
    <property type="match status" value="1"/>
</dbReference>
<feature type="region of interest" description="Disordered" evidence="7">
    <location>
        <begin position="26"/>
        <end position="127"/>
    </location>
</feature>
<proteinExistence type="inferred from homology"/>
<evidence type="ECO:0000313" key="8">
    <source>
        <dbReference type="EMBL" id="RMZ52506.1"/>
    </source>
</evidence>
<dbReference type="GO" id="GO:0005732">
    <property type="term" value="C:sno(s)RNA-containing ribonucleoprotein complex"/>
    <property type="evidence" value="ECO:0007669"/>
    <property type="project" value="InterPro"/>
</dbReference>
<feature type="region of interest" description="Disordered" evidence="7">
    <location>
        <begin position="580"/>
        <end position="609"/>
    </location>
</feature>
<organism evidence="8 9">
    <name type="scientific">Auxenochlorella protothecoides</name>
    <name type="common">Green microalga</name>
    <name type="synonym">Chlorella protothecoides</name>
    <dbReference type="NCBI Taxonomy" id="3075"/>
    <lineage>
        <taxon>Eukaryota</taxon>
        <taxon>Viridiplantae</taxon>
        <taxon>Chlorophyta</taxon>
        <taxon>core chlorophytes</taxon>
        <taxon>Trebouxiophyceae</taxon>
        <taxon>Chlorellales</taxon>
        <taxon>Chlorellaceae</taxon>
        <taxon>Auxenochlorella</taxon>
    </lineage>
</organism>
<feature type="compositionally biased region" description="Acidic residues" evidence="7">
    <location>
        <begin position="444"/>
        <end position="456"/>
    </location>
</feature>
<evidence type="ECO:0000256" key="6">
    <source>
        <dbReference type="ARBA" id="ARBA00029455"/>
    </source>
</evidence>
<feature type="compositionally biased region" description="Acidic residues" evidence="7">
    <location>
        <begin position="376"/>
        <end position="397"/>
    </location>
</feature>
<feature type="region of interest" description="Disordered" evidence="7">
    <location>
        <begin position="241"/>
        <end position="269"/>
    </location>
</feature>
<feature type="region of interest" description="Disordered" evidence="7">
    <location>
        <begin position="328"/>
        <end position="508"/>
    </location>
</feature>
<feature type="region of interest" description="Disordered" evidence="7">
    <location>
        <begin position="695"/>
        <end position="759"/>
    </location>
</feature>
<feature type="compositionally biased region" description="Acidic residues" evidence="7">
    <location>
        <begin position="74"/>
        <end position="84"/>
    </location>
</feature>
<feature type="compositionally biased region" description="Basic residues" evidence="7">
    <location>
        <begin position="359"/>
        <end position="369"/>
    </location>
</feature>
<feature type="compositionally biased region" description="Basic and acidic residues" evidence="7">
    <location>
        <begin position="290"/>
        <end position="299"/>
    </location>
</feature>
<keyword evidence="2" id="KW-0690">Ribosome biogenesis</keyword>
<evidence type="ECO:0000256" key="5">
    <source>
        <dbReference type="ARBA" id="ARBA00023274"/>
    </source>
</evidence>
<dbReference type="AlphaFoldDB" id="A0A3M7KTS4"/>
<evidence type="ECO:0000256" key="2">
    <source>
        <dbReference type="ARBA" id="ARBA00022517"/>
    </source>
</evidence>
<gene>
    <name evidence="8" type="ORF">APUTEX25_003649</name>
</gene>
<dbReference type="GO" id="GO:0006364">
    <property type="term" value="P:rRNA processing"/>
    <property type="evidence" value="ECO:0007669"/>
    <property type="project" value="UniProtKB-KW"/>
</dbReference>
<feature type="compositionally biased region" description="Acidic residues" evidence="7">
    <location>
        <begin position="95"/>
        <end position="122"/>
    </location>
</feature>
<evidence type="ECO:0000256" key="7">
    <source>
        <dbReference type="SAM" id="MobiDB-lite"/>
    </source>
</evidence>
<dbReference type="Pfam" id="PF04006">
    <property type="entry name" value="Mpp10"/>
    <property type="match status" value="1"/>
</dbReference>
<keyword evidence="4" id="KW-0539">Nucleus</keyword>
<dbReference type="Proteomes" id="UP000279271">
    <property type="component" value="Unassembled WGS sequence"/>
</dbReference>
<evidence type="ECO:0000256" key="1">
    <source>
        <dbReference type="ARBA" id="ARBA00004604"/>
    </source>
</evidence>
<comment type="caution">
    <text evidence="8">The sequence shown here is derived from an EMBL/GenBank/DDBJ whole genome shotgun (WGS) entry which is preliminary data.</text>
</comment>
<protein>
    <submittedName>
        <fullName evidence="8">Uncharacterized protein</fullName>
    </submittedName>
</protein>
<reference evidence="9" key="1">
    <citation type="journal article" date="2018" name="Algal Res.">
        <title>Characterization of plant carbon substrate utilization by Auxenochlorella protothecoides.</title>
        <authorList>
            <person name="Vogler B.W."/>
            <person name="Starkenburg S.R."/>
            <person name="Sudasinghe N."/>
            <person name="Schambach J.Y."/>
            <person name="Rollin J.A."/>
            <person name="Pattathil S."/>
            <person name="Barry A.N."/>
        </authorList>
    </citation>
    <scope>NUCLEOTIDE SEQUENCE [LARGE SCALE GENOMIC DNA]</scope>
    <source>
        <strain evidence="9">UTEX 25</strain>
    </source>
</reference>
<sequence>GPIPAKVLHCSATGRSCRLELENGEERKINLPKFSYSVIDDGPEGRAKGDEAVKPSSPDSLDEEQDAAGSGDSASDDASEDEAGAAEANGGGAVDAEEDDEADSESAGDSEDLGSEGEESEGSEDRALDIFTPEQAAPLRALRVAATPTAFLQASGELAELARLAARALYAVAVSTSVQAPAGALPELYVDGFDPEQIWLQLDMLGALALKRVRRLLKKTREDFDLLTPDSAEALDELLGLTAGPSDGEDEASDEDGSEGAGPHPSDQLDLAELDYGAMLAGDQPGQTRKAGEGEDARPKGGKSTSHALAAVEDEHLKLDEMEAFLQDAERAAAEEDGAEGSEEEEAGLEAALDEAEARKHKKKQRRAKFPGLVFGDDDIDADEDGAALEEGAEAMYEDFFGPRKAGGPQPGRTAERQSKSAAALQAALEEKELAGGGEGSQPGDEEEEEGSEEEKESGPEGAGPLSSDEEDVGFVHRPDRAVAAAKTLEPGDAAGAQQRLSTHERQMAKMATRIRSLEAEAMAAKDWFLRGEVGAMHRPLNSALEVDMDYDTTVAPAPAPTEESTASLEDRIRARIREGRFDSAVRTAPPPEEGKNREDRGPELDDKRSAKGLAELYEEDYVKTVTGVTEDKDEPIRANARALFASLCAKLDTLSHLHFRPAPVVEEAGPRPDAPAILMEEVAPQFVSVASQRAPEEVHAPLEKGGVAPAETELEREDRKRRRAQKKRGAKKHRAAKDAERAAREQSLGGLGPIAGRNADHLLRNKRGAPPADKPLARGHFTKSKAVFAGIQSAQDSGKRAPAVDSGSGPSAKKLRLLPPTFFRLASSWSKMPWEVVTTKNPNWREGSRRPTQCSMSPAAKSYRGEITPHLFRRPFSSTTILPERRRERTRLEYSPCFCMTCRNLMTTLEEGRISTCFFPFFSALYMDFCGLRCSWAA</sequence>
<name>A0A3M7KTS4_AUXPR</name>
<dbReference type="PANTHER" id="PTHR17039">
    <property type="entry name" value="U3 SMALL NUCLEOLAR RIBONUCLEOPROTEIN PROTEIN MPP10"/>
    <property type="match status" value="1"/>
</dbReference>
<feature type="compositionally biased region" description="Acidic residues" evidence="7">
    <location>
        <begin position="247"/>
        <end position="258"/>
    </location>
</feature>
<dbReference type="GO" id="GO:0032040">
    <property type="term" value="C:small-subunit processome"/>
    <property type="evidence" value="ECO:0007669"/>
    <property type="project" value="TreeGrafter"/>
</dbReference>